<evidence type="ECO:0000256" key="1">
    <source>
        <dbReference type="ARBA" id="ARBA00022741"/>
    </source>
</evidence>
<feature type="domain" description="AMP-dependent synthetase/ligase" evidence="3">
    <location>
        <begin position="55"/>
        <end position="433"/>
    </location>
</feature>
<dbReference type="SUPFAM" id="SSF56801">
    <property type="entry name" value="Acetyl-CoA synthetase-like"/>
    <property type="match status" value="1"/>
</dbReference>
<dbReference type="Pfam" id="PF00501">
    <property type="entry name" value="AMP-binding"/>
    <property type="match status" value="1"/>
</dbReference>
<dbReference type="PANTHER" id="PTHR43272">
    <property type="entry name" value="LONG-CHAIN-FATTY-ACID--COA LIGASE"/>
    <property type="match status" value="1"/>
</dbReference>
<evidence type="ECO:0000313" key="4">
    <source>
        <dbReference type="EMBL" id="PHN01964.1"/>
    </source>
</evidence>
<dbReference type="InterPro" id="IPR042099">
    <property type="entry name" value="ANL_N_sf"/>
</dbReference>
<dbReference type="InterPro" id="IPR020845">
    <property type="entry name" value="AMP-binding_CS"/>
</dbReference>
<name>A0A2D0N0C6_FLAN2</name>
<dbReference type="InterPro" id="IPR000873">
    <property type="entry name" value="AMP-dep_synth/lig_dom"/>
</dbReference>
<keyword evidence="5" id="KW-1185">Reference proteome</keyword>
<dbReference type="Pfam" id="PF23562">
    <property type="entry name" value="AMP-binding_C_3"/>
    <property type="match status" value="1"/>
</dbReference>
<dbReference type="Gene3D" id="3.40.50.12780">
    <property type="entry name" value="N-terminal domain of ligase-like"/>
    <property type="match status" value="1"/>
</dbReference>
<proteinExistence type="predicted"/>
<gene>
    <name evidence="4" type="ORF">CRP01_34530</name>
</gene>
<dbReference type="AlphaFoldDB" id="A0A2D0N0C6"/>
<keyword evidence="1" id="KW-0547">Nucleotide-binding</keyword>
<keyword evidence="2" id="KW-0067">ATP-binding</keyword>
<evidence type="ECO:0000256" key="2">
    <source>
        <dbReference type="ARBA" id="ARBA00022840"/>
    </source>
</evidence>
<dbReference type="GO" id="GO:0016020">
    <property type="term" value="C:membrane"/>
    <property type="evidence" value="ECO:0007669"/>
    <property type="project" value="TreeGrafter"/>
</dbReference>
<reference evidence="4 5" key="1">
    <citation type="submission" date="2017-10" db="EMBL/GenBank/DDBJ databases">
        <title>The draft genome sequence of Lewinella nigricans NBRC 102662.</title>
        <authorList>
            <person name="Wang K."/>
        </authorList>
    </citation>
    <scope>NUCLEOTIDE SEQUENCE [LARGE SCALE GENOMIC DNA]</scope>
    <source>
        <strain evidence="4 5">NBRC 102662</strain>
    </source>
</reference>
<dbReference type="GO" id="GO:0005524">
    <property type="term" value="F:ATP binding"/>
    <property type="evidence" value="ECO:0007669"/>
    <property type="project" value="UniProtKB-KW"/>
</dbReference>
<dbReference type="PANTHER" id="PTHR43272:SF33">
    <property type="entry name" value="AMP-BINDING DOMAIN-CONTAINING PROTEIN-RELATED"/>
    <property type="match status" value="1"/>
</dbReference>
<dbReference type="Proteomes" id="UP000223913">
    <property type="component" value="Unassembled WGS sequence"/>
</dbReference>
<protein>
    <submittedName>
        <fullName evidence="4">Feruloyl-CoA synthase</fullName>
    </submittedName>
</protein>
<evidence type="ECO:0000259" key="3">
    <source>
        <dbReference type="Pfam" id="PF00501"/>
    </source>
</evidence>
<dbReference type="GO" id="GO:0004467">
    <property type="term" value="F:long-chain fatty acid-CoA ligase activity"/>
    <property type="evidence" value="ECO:0007669"/>
    <property type="project" value="TreeGrafter"/>
</dbReference>
<accession>A0A2D0N0C6</accession>
<organism evidence="4 5">
    <name type="scientific">Flavilitoribacter nigricans (strain ATCC 23147 / DSM 23189 / NBRC 102662 / NCIMB 1420 / SS-2)</name>
    <name type="common">Lewinella nigricans</name>
    <dbReference type="NCBI Taxonomy" id="1122177"/>
    <lineage>
        <taxon>Bacteria</taxon>
        <taxon>Pseudomonadati</taxon>
        <taxon>Bacteroidota</taxon>
        <taxon>Saprospiria</taxon>
        <taxon>Saprospirales</taxon>
        <taxon>Lewinellaceae</taxon>
        <taxon>Flavilitoribacter</taxon>
    </lineage>
</organism>
<dbReference type="OrthoDB" id="9803968at2"/>
<dbReference type="PROSITE" id="PS00455">
    <property type="entry name" value="AMP_BINDING"/>
    <property type="match status" value="1"/>
</dbReference>
<evidence type="ECO:0000313" key="5">
    <source>
        <dbReference type="Proteomes" id="UP000223913"/>
    </source>
</evidence>
<sequence>MKTTKTAAFKEAPFLEIPTQKIDIRKRTTPAGISYLQSSLRLEPHPHRMTARLLHWAEHRPDRVFLGERDEAGQWRTISYRETLERVLSIAQWLLDQGVSPERPVAILAENCIEHALFALAALHIGVPHSTISPAYATKSSDFTKLKHAIEALTPGVIFVSNGSVFERALNAIPHRARVAYITNPPALAMGTDAFAAIATTKVSEAVGRAYENITPNTIAKVLFTSGSTGKPKGVINTHGNITTNWQQIVQVFPFMTEGFELIDWLPWNHTFGGNHNLGLTLYNSGSLYIDNGNPTPEGIKTTIANLRERRPTIYFNVPKGFEELIPYLKTDRTLRERFFSELKLLFYAGAGMAQHVWDTLEELSFQTTGKRLLIATGLGCTESSPSAMFNTQFGSFAGMLGVPVPGLELKLVPVAGKLEARYRGNNIMPGYWRNAEATAAAFDEEGFYKTGDALEFVDPDDPNAGMIFDGRIAEDFKLSTGTWVSVGSLRSSFVQAARGLIQDVVITGHNRDYIGAIVFPEPAYLRSELGITAGSPEDMADNPRLLEALGKVLQDFARQSTGSSRLIRKLIVAPFALSPALGELTDKGSINQNAVLRNRAAFVELLYGADAEIPVLTIKDQARGNKK</sequence>
<comment type="caution">
    <text evidence="4">The sequence shown here is derived from an EMBL/GenBank/DDBJ whole genome shotgun (WGS) entry which is preliminary data.</text>
</comment>
<dbReference type="EMBL" id="PDUD01000047">
    <property type="protein sequence ID" value="PHN01964.1"/>
    <property type="molecule type" value="Genomic_DNA"/>
</dbReference>